<gene>
    <name evidence="1" type="ORF">GCM10023189_49510</name>
</gene>
<sequence>MVKLNSSGTLVWQKTLGGIQAEFATDIIATGDGGFVVTGQTDSNDGDVSGNHGGADVWVVKLNEAGNLIWQKTFGGTAYDVAHSITATMDGGFVVAGASMSTNGDVSGNRGGNDFWVFRLDHSGNLIWQRTLGGSSFDVANAVRALPNGDFVVAGGTASNNGDVTGLRADNDFWVVRLNSAGNLIWQKTLGGTGSEIAFALTPLRDGTILVGGGSSSNDGDVSGFRGGSDLWVARLSGTGTLIWQKSLGGTNAEDVRDMLETPTGYLLAGFSNSTNGDISSSRGGGDIWVVHLTEGTPPLQLLAPMYDCQSGTITFRTTGGDGSPVEYQAPGITSWTTNPYQVLDYEVRKDPNSRTVTLMARQNGRVITRTFDFRGFCTGTNQAPTYFGPLPDQRGIVGQVFSYQIPAGTFSDPEGQSLRYFATGLPAGLNLNLVTGLISGTPFFAGANTATIYVIDVAGGVISAPMLFAITTPGNPNALQLIEPIYNCQTGQITFRTTGGDGSPIEYQAPGVTSWSTSPHHTVDAEVRQDANSFLLTLMARQNGITVTRTFNFRAYCGGSATRLGAEPATGGLQVRVLGNPVQGPAVEVEITGVTGQAVQLQVSDTRGRMVGSQRIERAAAVERRSVSINSSPAEILLLQVRTGSQAKTVKIIKAQ</sequence>
<dbReference type="Proteomes" id="UP001501175">
    <property type="component" value="Unassembled WGS sequence"/>
</dbReference>
<dbReference type="InterPro" id="IPR011047">
    <property type="entry name" value="Quinoprotein_ADH-like_sf"/>
</dbReference>
<evidence type="ECO:0008006" key="3">
    <source>
        <dbReference type="Google" id="ProtNLM"/>
    </source>
</evidence>
<dbReference type="InterPro" id="IPR013783">
    <property type="entry name" value="Ig-like_fold"/>
</dbReference>
<protein>
    <recommendedName>
        <fullName evidence="3">T9SS type A sorting domain-containing protein</fullName>
    </recommendedName>
</protein>
<proteinExistence type="predicted"/>
<dbReference type="InterPro" id="IPR015919">
    <property type="entry name" value="Cadherin-like_sf"/>
</dbReference>
<evidence type="ECO:0000313" key="2">
    <source>
        <dbReference type="Proteomes" id="UP001501175"/>
    </source>
</evidence>
<dbReference type="PANTHER" id="PTHR42754:SF1">
    <property type="entry name" value="LIPOPROTEIN"/>
    <property type="match status" value="1"/>
</dbReference>
<comment type="caution">
    <text evidence="1">The sequence shown here is derived from an EMBL/GenBank/DDBJ whole genome shotgun (WGS) entry which is preliminary data.</text>
</comment>
<accession>A0ABP8NKE6</accession>
<dbReference type="Gene3D" id="2.60.40.10">
    <property type="entry name" value="Immunoglobulins"/>
    <property type="match status" value="1"/>
</dbReference>
<keyword evidence="2" id="KW-1185">Reference proteome</keyword>
<reference evidence="2" key="1">
    <citation type="journal article" date="2019" name="Int. J. Syst. Evol. Microbiol.">
        <title>The Global Catalogue of Microorganisms (GCM) 10K type strain sequencing project: providing services to taxonomists for standard genome sequencing and annotation.</title>
        <authorList>
            <consortium name="The Broad Institute Genomics Platform"/>
            <consortium name="The Broad Institute Genome Sequencing Center for Infectious Disease"/>
            <person name="Wu L."/>
            <person name="Ma J."/>
        </authorList>
    </citation>
    <scope>NUCLEOTIDE SEQUENCE [LARGE SCALE GENOMIC DNA]</scope>
    <source>
        <strain evidence="2">JCM 17927</strain>
    </source>
</reference>
<organism evidence="1 2">
    <name type="scientific">Nibrella saemangeumensis</name>
    <dbReference type="NCBI Taxonomy" id="1084526"/>
    <lineage>
        <taxon>Bacteria</taxon>
        <taxon>Pseudomonadati</taxon>
        <taxon>Bacteroidota</taxon>
        <taxon>Cytophagia</taxon>
        <taxon>Cytophagales</taxon>
        <taxon>Spirosomataceae</taxon>
        <taxon>Nibrella</taxon>
    </lineage>
</organism>
<evidence type="ECO:0000313" key="1">
    <source>
        <dbReference type="EMBL" id="GAA4466813.1"/>
    </source>
</evidence>
<dbReference type="EMBL" id="BAABHD010000081">
    <property type="protein sequence ID" value="GAA4466813.1"/>
    <property type="molecule type" value="Genomic_DNA"/>
</dbReference>
<name>A0ABP8NKE6_9BACT</name>
<dbReference type="PANTHER" id="PTHR42754">
    <property type="entry name" value="ENDOGLUCANASE"/>
    <property type="match status" value="1"/>
</dbReference>
<dbReference type="SUPFAM" id="SSF49313">
    <property type="entry name" value="Cadherin-like"/>
    <property type="match status" value="1"/>
</dbReference>
<dbReference type="SUPFAM" id="SSF50998">
    <property type="entry name" value="Quinoprotein alcohol dehydrogenase-like"/>
    <property type="match status" value="1"/>
</dbReference>
<dbReference type="Pfam" id="PF05345">
    <property type="entry name" value="He_PIG"/>
    <property type="match status" value="1"/>
</dbReference>